<accession>A0A1W5DTW9</accession>
<dbReference type="AlphaFoldDB" id="A0A1W5DTW9"/>
<name>A0A1W5DTW9_SERPR</name>
<reference evidence="2 3" key="1">
    <citation type="submission" date="2021-01" db="EMBL/GenBank/DDBJ databases">
        <title>Chromosome sequence of Serratia proteamaculans strain 94 rif-r, isolated from spoiled beef.</title>
        <authorList>
            <person name="Zaytseva Y.V."/>
            <person name="Iablokov S.N."/>
            <person name="Klyukina A."/>
        </authorList>
    </citation>
    <scope>NUCLEOTIDE SEQUENCE [LARGE SCALE GENOMIC DNA]</scope>
    <source>
        <strain evidence="2 3">94 rif-r</strain>
    </source>
</reference>
<evidence type="ECO:0000313" key="3">
    <source>
        <dbReference type="Proteomes" id="UP000596176"/>
    </source>
</evidence>
<evidence type="ECO:0000256" key="1">
    <source>
        <dbReference type="SAM" id="MobiDB-lite"/>
    </source>
</evidence>
<organism evidence="2 3">
    <name type="scientific">Serratia proteamaculans</name>
    <dbReference type="NCBI Taxonomy" id="28151"/>
    <lineage>
        <taxon>Bacteria</taxon>
        <taxon>Pseudomonadati</taxon>
        <taxon>Pseudomonadota</taxon>
        <taxon>Gammaproteobacteria</taxon>
        <taxon>Enterobacterales</taxon>
        <taxon>Yersiniaceae</taxon>
        <taxon>Serratia</taxon>
    </lineage>
</organism>
<feature type="compositionally biased region" description="Polar residues" evidence="1">
    <location>
        <begin position="1"/>
        <end position="10"/>
    </location>
</feature>
<dbReference type="Proteomes" id="UP000596176">
    <property type="component" value="Chromosome"/>
</dbReference>
<dbReference type="RefSeq" id="WP_085120271.1">
    <property type="nucleotide sequence ID" value="NZ_CAMISL010000003.1"/>
</dbReference>
<proteinExistence type="predicted"/>
<feature type="region of interest" description="Disordered" evidence="1">
    <location>
        <begin position="1"/>
        <end position="25"/>
    </location>
</feature>
<evidence type="ECO:0000313" key="2">
    <source>
        <dbReference type="EMBL" id="QQX54610.1"/>
    </source>
</evidence>
<protein>
    <submittedName>
        <fullName evidence="2">Uncharacterized protein</fullName>
    </submittedName>
</protein>
<gene>
    <name evidence="2" type="ORF">JKX24_06295</name>
</gene>
<dbReference type="GeneID" id="83697559"/>
<dbReference type="EMBL" id="CP068391">
    <property type="protein sequence ID" value="QQX54610.1"/>
    <property type="molecule type" value="Genomic_DNA"/>
</dbReference>
<sequence length="91" mass="10185">MSTQKTLSQKATRESLGSPENFEGGVWVTRNGTAELFVQTAAERQEELAAWERERQTHALLKLTLKAKQDVTEGRTLSAEEALQRLRASRG</sequence>